<keyword evidence="2" id="KW-1185">Reference proteome</keyword>
<dbReference type="InterPro" id="IPR022573">
    <property type="entry name" value="DUF2887"/>
</dbReference>
<protein>
    <submittedName>
        <fullName evidence="1">Uncharacterized protein</fullName>
    </submittedName>
</protein>
<dbReference type="AlphaFoldDB" id="A0A1H2Z446"/>
<sequence>MVGVDFLYLYRHRVARPWLAIVVFPDRPADTGIITPYAALIGCGLLRRVYLSDLLGAEHLGFNVRLARLIILDQAQASVEARALAAERESTADPLETLDLIETILVYEFPQLTREEIRAMLHLPVTDVKKTLSYQEA</sequence>
<dbReference type="Pfam" id="PF11103">
    <property type="entry name" value="DUF2887"/>
    <property type="match status" value="1"/>
</dbReference>
<dbReference type="STRING" id="1058.SAMN05421783_114119"/>
<dbReference type="EMBL" id="FNNZ01000014">
    <property type="protein sequence ID" value="SDX12107.1"/>
    <property type="molecule type" value="Genomic_DNA"/>
</dbReference>
<reference evidence="2" key="1">
    <citation type="submission" date="2016-10" db="EMBL/GenBank/DDBJ databases">
        <authorList>
            <person name="Varghese N."/>
            <person name="Submissions S."/>
        </authorList>
    </citation>
    <scope>NUCLEOTIDE SEQUENCE [LARGE SCALE GENOMIC DNA]</scope>
    <source>
        <strain evidence="2">DSM 217</strain>
    </source>
</reference>
<dbReference type="Proteomes" id="UP000198816">
    <property type="component" value="Unassembled WGS sequence"/>
</dbReference>
<gene>
    <name evidence="1" type="ORF">SAMN05421783_114119</name>
</gene>
<evidence type="ECO:0000313" key="1">
    <source>
        <dbReference type="EMBL" id="SDX12107.1"/>
    </source>
</evidence>
<organism evidence="1 2">
    <name type="scientific">Thiocapsa roseopersicina</name>
    <dbReference type="NCBI Taxonomy" id="1058"/>
    <lineage>
        <taxon>Bacteria</taxon>
        <taxon>Pseudomonadati</taxon>
        <taxon>Pseudomonadota</taxon>
        <taxon>Gammaproteobacteria</taxon>
        <taxon>Chromatiales</taxon>
        <taxon>Chromatiaceae</taxon>
        <taxon>Thiocapsa</taxon>
    </lineage>
</organism>
<proteinExistence type="predicted"/>
<name>A0A1H2Z446_THIRO</name>
<accession>A0A1H2Z446</accession>
<evidence type="ECO:0000313" key="2">
    <source>
        <dbReference type="Proteomes" id="UP000198816"/>
    </source>
</evidence>